<dbReference type="GO" id="GO:0006508">
    <property type="term" value="P:proteolysis"/>
    <property type="evidence" value="ECO:0007669"/>
    <property type="project" value="UniProtKB-KW"/>
</dbReference>
<comment type="caution">
    <text evidence="6">The sequence shown here is derived from an EMBL/GenBank/DDBJ whole genome shotgun (WGS) entry which is preliminary data.</text>
</comment>
<keyword evidence="6" id="KW-0031">Aminopeptidase</keyword>
<dbReference type="Gene3D" id="2.120.10.30">
    <property type="entry name" value="TolB, C-terminal domain"/>
    <property type="match status" value="1"/>
</dbReference>
<dbReference type="Gene3D" id="2.140.10.30">
    <property type="entry name" value="Dipeptidylpeptidase IV, N-terminal domain"/>
    <property type="match status" value="1"/>
</dbReference>
<dbReference type="OrthoDB" id="108903at2"/>
<keyword evidence="2" id="KW-0645">Protease</keyword>
<dbReference type="InterPro" id="IPR001375">
    <property type="entry name" value="Peptidase_S9_cat"/>
</dbReference>
<organism evidence="6 7">
    <name type="scientific">Ureibacillus chungkukjangi</name>
    <dbReference type="NCBI Taxonomy" id="1202712"/>
    <lineage>
        <taxon>Bacteria</taxon>
        <taxon>Bacillati</taxon>
        <taxon>Bacillota</taxon>
        <taxon>Bacilli</taxon>
        <taxon>Bacillales</taxon>
        <taxon>Caryophanaceae</taxon>
        <taxon>Ureibacillus</taxon>
    </lineage>
</organism>
<evidence type="ECO:0000313" key="7">
    <source>
        <dbReference type="Proteomes" id="UP000247416"/>
    </source>
</evidence>
<dbReference type="InterPro" id="IPR011659">
    <property type="entry name" value="WD40"/>
</dbReference>
<feature type="domain" description="Peptidase S9 prolyl oligopeptidase catalytic" evidence="5">
    <location>
        <begin position="457"/>
        <end position="666"/>
    </location>
</feature>
<reference evidence="6 7" key="1">
    <citation type="submission" date="2018-06" db="EMBL/GenBank/DDBJ databases">
        <title>Genomic Encyclopedia of Archaeal and Bacterial Type Strains, Phase II (KMG-II): from individual species to whole genera.</title>
        <authorList>
            <person name="Goeker M."/>
        </authorList>
    </citation>
    <scope>NUCLEOTIDE SEQUENCE [LARGE SCALE GENOMIC DNA]</scope>
    <source>
        <strain evidence="6 7">KACC 16626</strain>
    </source>
</reference>
<dbReference type="PANTHER" id="PTHR42776:SF27">
    <property type="entry name" value="DIPEPTIDYL PEPTIDASE FAMILY MEMBER 6"/>
    <property type="match status" value="1"/>
</dbReference>
<keyword evidence="3" id="KW-0378">Hydrolase</keyword>
<dbReference type="Proteomes" id="UP000247416">
    <property type="component" value="Unassembled WGS sequence"/>
</dbReference>
<evidence type="ECO:0000256" key="2">
    <source>
        <dbReference type="ARBA" id="ARBA00022670"/>
    </source>
</evidence>
<proteinExistence type="inferred from homology"/>
<evidence type="ECO:0000259" key="5">
    <source>
        <dbReference type="Pfam" id="PF00326"/>
    </source>
</evidence>
<evidence type="ECO:0000313" key="6">
    <source>
        <dbReference type="EMBL" id="PYF05986.1"/>
    </source>
</evidence>
<keyword evidence="7" id="KW-1185">Reference proteome</keyword>
<sequence length="667" mass="75830">MVAKRLLDKEDLFKIQSVTNPQLAPNNKEAVFIKTHIDEKENQYFSSIFHLNVDTKEVTQWTFGNERVSSPKWSPNGEQVAFISNRDEKSQVYIINKNGGEAKKITNLESGVSSFLWSPCGEKIWITSSLKEDTTFTDTAKKEKEKEDKEKPKAYVVDKMRYKMDGLKGHGLTKQQVYSQIAILTLKDESIEQFTEGKHSHSLYDISPDGKKVIIGVNREEQKDYDFRQPLYLVDVETKNETVLVDHEGYYGGAKFSNDGKFIAYAGSNAEFKNATHSNIYIYEIENGITQNLTEGIDSPVGDYAVADTQQGVNAPSIVWTETNDLYFQLSNLGDVQLYYASLEGAIYPASQEGEHVYDYTVSTDGQFAIIAVSNPTFPGELFYYEIAKGERTQITHFNDAWLNEVNLSKPEPIVYTSTNDLQVHGWLMKPTNYEENKKYPLVVEIHGGPHTMYANSFFHELQLLAAQGYGVLYVNPRGSHGYSQEFVNGVRGDYGGGDYEDIMAGLDYVIGEEAWIDVERLGVTGGSYGGFMTNWIVGQTNRFKAAVTQRSISNWISFFGVSDIGYYFTPWQIGTDMLDPEKLWEHSPLKYAKNIETPLLILHSELDFRCPIEQAEQLYITLKSMGKETSFVRFPDNNHNLSRTGTPNLRIERLDQMVTWFEKYLV</sequence>
<dbReference type="EMBL" id="QJTJ01000013">
    <property type="protein sequence ID" value="PYF05986.1"/>
    <property type="molecule type" value="Genomic_DNA"/>
</dbReference>
<dbReference type="InterPro" id="IPR029058">
    <property type="entry name" value="AB_hydrolase_fold"/>
</dbReference>
<dbReference type="FunFam" id="3.40.50.1820:FF:000028">
    <property type="entry name" value="S9 family peptidase"/>
    <property type="match status" value="1"/>
</dbReference>
<keyword evidence="4" id="KW-0720">Serine protease</keyword>
<dbReference type="PANTHER" id="PTHR42776">
    <property type="entry name" value="SERINE PEPTIDASE S9 FAMILY MEMBER"/>
    <property type="match status" value="1"/>
</dbReference>
<dbReference type="InterPro" id="IPR011042">
    <property type="entry name" value="6-blade_b-propeller_TolB-like"/>
</dbReference>
<dbReference type="Pfam" id="PF07676">
    <property type="entry name" value="PD40"/>
    <property type="match status" value="1"/>
</dbReference>
<gene>
    <name evidence="6" type="ORF">BJ095_11361</name>
</gene>
<protein>
    <submittedName>
        <fullName evidence="6">Dipeptidyl aminopeptidase/acylaminoacyl peptidase</fullName>
    </submittedName>
</protein>
<dbReference type="Pfam" id="PF00326">
    <property type="entry name" value="Peptidase_S9"/>
    <property type="match status" value="1"/>
</dbReference>
<name>A0A318TMK3_9BACL</name>
<dbReference type="RefSeq" id="WP_107933708.1">
    <property type="nucleotide sequence ID" value="NZ_PYWJ01000006.1"/>
</dbReference>
<evidence type="ECO:0000256" key="3">
    <source>
        <dbReference type="ARBA" id="ARBA00022801"/>
    </source>
</evidence>
<accession>A0A318TMK3</accession>
<evidence type="ECO:0000256" key="4">
    <source>
        <dbReference type="ARBA" id="ARBA00022825"/>
    </source>
</evidence>
<comment type="similarity">
    <text evidence="1">Belongs to the peptidase S9C family.</text>
</comment>
<dbReference type="Gene3D" id="3.40.50.1820">
    <property type="entry name" value="alpha/beta hydrolase"/>
    <property type="match status" value="1"/>
</dbReference>
<dbReference type="SUPFAM" id="SSF82171">
    <property type="entry name" value="DPP6 N-terminal domain-like"/>
    <property type="match status" value="1"/>
</dbReference>
<dbReference type="SUPFAM" id="SSF53474">
    <property type="entry name" value="alpha/beta-Hydrolases"/>
    <property type="match status" value="1"/>
</dbReference>
<dbReference type="AlphaFoldDB" id="A0A318TMK3"/>
<evidence type="ECO:0000256" key="1">
    <source>
        <dbReference type="ARBA" id="ARBA00010040"/>
    </source>
</evidence>
<dbReference type="GO" id="GO:0004177">
    <property type="term" value="F:aminopeptidase activity"/>
    <property type="evidence" value="ECO:0007669"/>
    <property type="project" value="UniProtKB-KW"/>
</dbReference>
<dbReference type="GO" id="GO:0004252">
    <property type="term" value="F:serine-type endopeptidase activity"/>
    <property type="evidence" value="ECO:0007669"/>
    <property type="project" value="TreeGrafter"/>
</dbReference>